<feature type="compositionally biased region" description="Low complexity" evidence="2">
    <location>
        <begin position="81"/>
        <end position="90"/>
    </location>
</feature>
<accession>A0A314XIE4</accession>
<organism evidence="4 5">
    <name type="scientific">Prunus yedoensis var. nudiflora</name>
    <dbReference type="NCBI Taxonomy" id="2094558"/>
    <lineage>
        <taxon>Eukaryota</taxon>
        <taxon>Viridiplantae</taxon>
        <taxon>Streptophyta</taxon>
        <taxon>Embryophyta</taxon>
        <taxon>Tracheophyta</taxon>
        <taxon>Spermatophyta</taxon>
        <taxon>Magnoliopsida</taxon>
        <taxon>eudicotyledons</taxon>
        <taxon>Gunneridae</taxon>
        <taxon>Pentapetalae</taxon>
        <taxon>rosids</taxon>
        <taxon>fabids</taxon>
        <taxon>Rosales</taxon>
        <taxon>Rosaceae</taxon>
        <taxon>Amygdaloideae</taxon>
        <taxon>Amygdaleae</taxon>
        <taxon>Prunus</taxon>
    </lineage>
</organism>
<reference evidence="4 5" key="1">
    <citation type="submission" date="2018-02" db="EMBL/GenBank/DDBJ databases">
        <title>Draft genome of wild Prunus yedoensis var. nudiflora.</title>
        <authorList>
            <person name="Baek S."/>
            <person name="Kim J.-H."/>
            <person name="Choi K."/>
            <person name="Kim G.-B."/>
            <person name="Cho A."/>
            <person name="Jang H."/>
            <person name="Shin C.-H."/>
            <person name="Yu H.-J."/>
            <person name="Mun J.-H."/>
        </authorList>
    </citation>
    <scope>NUCLEOTIDE SEQUENCE [LARGE SCALE GENOMIC DNA]</scope>
    <source>
        <strain evidence="5">cv. Jeju island</strain>
        <tissue evidence="4">Leaf</tissue>
    </source>
</reference>
<comment type="caution">
    <text evidence="4">The sequence shown here is derived from an EMBL/GenBank/DDBJ whole genome shotgun (WGS) entry which is preliminary data.</text>
</comment>
<feature type="coiled-coil region" evidence="1">
    <location>
        <begin position="350"/>
        <end position="377"/>
    </location>
</feature>
<keyword evidence="3" id="KW-0812">Transmembrane</keyword>
<name>A0A314XIE4_PRUYE</name>
<feature type="transmembrane region" description="Helical" evidence="3">
    <location>
        <begin position="34"/>
        <end position="54"/>
    </location>
</feature>
<evidence type="ECO:0000313" key="4">
    <source>
        <dbReference type="EMBL" id="PQP93884.1"/>
    </source>
</evidence>
<evidence type="ECO:0000256" key="2">
    <source>
        <dbReference type="SAM" id="MobiDB-lite"/>
    </source>
</evidence>
<protein>
    <submittedName>
        <fullName evidence="4">Uncharacterized protein</fullName>
    </submittedName>
</protein>
<keyword evidence="3" id="KW-0472">Membrane</keyword>
<keyword evidence="1" id="KW-0175">Coiled coil</keyword>
<gene>
    <name evidence="4" type="ORF">Pyn_32784</name>
</gene>
<dbReference type="AlphaFoldDB" id="A0A314XIE4"/>
<keyword evidence="5" id="KW-1185">Reference proteome</keyword>
<proteinExistence type="predicted"/>
<dbReference type="EMBL" id="PJQY01002418">
    <property type="protein sequence ID" value="PQP93884.1"/>
    <property type="molecule type" value="Genomic_DNA"/>
</dbReference>
<evidence type="ECO:0000313" key="5">
    <source>
        <dbReference type="Proteomes" id="UP000250321"/>
    </source>
</evidence>
<keyword evidence="3" id="KW-1133">Transmembrane helix</keyword>
<feature type="region of interest" description="Disordered" evidence="2">
    <location>
        <begin position="64"/>
        <end position="183"/>
    </location>
</feature>
<dbReference type="Proteomes" id="UP000250321">
    <property type="component" value="Unassembled WGS sequence"/>
</dbReference>
<evidence type="ECO:0000256" key="3">
    <source>
        <dbReference type="SAM" id="Phobius"/>
    </source>
</evidence>
<sequence>MTDDEEKSMRRKLLHLQETVQGEPLIPETTGKTLISLTLLILLSLYGLLFLTAARADVASSDDVAPEERVEEFSVPPPSSHPSGPGPSSVDKGKAPLVEEAGEEEEEEEEEGEGGDLPLQRKWKAPSLPGYEDVNPEGGASEKRARMDSSSSEEDEPELDSMPVPQRLGKEKVSGPIPDNGRPQKIHLKVRTIKLEEGVDLPPYEPLPAPDSAMTHMSRPIFSNLGASGAFGPQSRCAANLTSAEGRKVLLTLSKPNVVLANAVEGLKVLWNSIRAPTFDPVEDHDTLSKIQPLLCQIAEVKPHIAPACNHLDRWLSKTLKHICSIKSILPYAVDPKEILEDHCDRKEGFVEAVEAEEEVLDRLEALEQEEVALKGEISVDLKLKA</sequence>
<feature type="compositionally biased region" description="Acidic residues" evidence="2">
    <location>
        <begin position="100"/>
        <end position="114"/>
    </location>
</feature>
<evidence type="ECO:0000256" key="1">
    <source>
        <dbReference type="SAM" id="Coils"/>
    </source>
</evidence>